<proteinExistence type="predicted"/>
<gene>
    <name evidence="2" type="ORF">SAMN04488023_16013</name>
</gene>
<dbReference type="STRING" id="390241.SAMN04488023_16013"/>
<evidence type="ECO:0000313" key="2">
    <source>
        <dbReference type="EMBL" id="SES29603.1"/>
    </source>
</evidence>
<dbReference type="AlphaFoldDB" id="A0A1H9W820"/>
<keyword evidence="1" id="KW-0732">Signal</keyword>
<dbReference type="Gene3D" id="3.90.930.1">
    <property type="match status" value="1"/>
</dbReference>
<sequence length="213" mass="24229">MKALNIILLQVLGLVLFAHAQNTQKKYFDASLYNHTINYDDHKVVFQVIPSAYSIAEIDLDKKYAWYSSNQIRVTQGGFSGKLLHGGYSDYYLNKNLKEQGVYDRGLKTGLWKNWQENGVLQSTVTYAAGIASGRFKKYDANGRLSEEGKYTQGVINGRLKKYSGKDSVQVVKYRDGKIVPQKVAVSPQKESKLSRWLKSIFSKKDKKKSKQK</sequence>
<evidence type="ECO:0008006" key="4">
    <source>
        <dbReference type="Google" id="ProtNLM"/>
    </source>
</evidence>
<dbReference type="OrthoDB" id="703600at2"/>
<dbReference type="RefSeq" id="WP_090889855.1">
    <property type="nucleotide sequence ID" value="NZ_FOGG01000060.1"/>
</dbReference>
<dbReference type="InterPro" id="IPR011652">
    <property type="entry name" value="MORN_2"/>
</dbReference>
<reference evidence="2 3" key="1">
    <citation type="submission" date="2016-10" db="EMBL/GenBank/DDBJ databases">
        <authorList>
            <person name="de Groot N.N."/>
        </authorList>
    </citation>
    <scope>NUCLEOTIDE SEQUENCE [LARGE SCALE GENOMIC DNA]</scope>
    <source>
        <strain evidence="2 3">DSM 18610</strain>
    </source>
</reference>
<dbReference type="Pfam" id="PF07661">
    <property type="entry name" value="MORN_2"/>
    <property type="match status" value="1"/>
</dbReference>
<dbReference type="Proteomes" id="UP000199572">
    <property type="component" value="Unassembled WGS sequence"/>
</dbReference>
<organism evidence="2 3">
    <name type="scientific">Pedobacter rhizosphaerae</name>
    <dbReference type="NCBI Taxonomy" id="390241"/>
    <lineage>
        <taxon>Bacteria</taxon>
        <taxon>Pseudomonadati</taxon>
        <taxon>Bacteroidota</taxon>
        <taxon>Sphingobacteriia</taxon>
        <taxon>Sphingobacteriales</taxon>
        <taxon>Sphingobacteriaceae</taxon>
        <taxon>Pedobacter</taxon>
    </lineage>
</organism>
<protein>
    <recommendedName>
        <fullName evidence="4">MORN repeat variant</fullName>
    </recommendedName>
</protein>
<feature type="chain" id="PRO_5011772439" description="MORN repeat variant" evidence="1">
    <location>
        <begin position="21"/>
        <end position="213"/>
    </location>
</feature>
<accession>A0A1H9W820</accession>
<evidence type="ECO:0000256" key="1">
    <source>
        <dbReference type="SAM" id="SignalP"/>
    </source>
</evidence>
<evidence type="ECO:0000313" key="3">
    <source>
        <dbReference type="Proteomes" id="UP000199572"/>
    </source>
</evidence>
<keyword evidence="3" id="KW-1185">Reference proteome</keyword>
<dbReference type="SUPFAM" id="SSF82185">
    <property type="entry name" value="Histone H3 K4-specific methyltransferase SET7/9 N-terminal domain"/>
    <property type="match status" value="1"/>
</dbReference>
<feature type="signal peptide" evidence="1">
    <location>
        <begin position="1"/>
        <end position="20"/>
    </location>
</feature>
<name>A0A1H9W820_9SPHI</name>
<dbReference type="EMBL" id="FOGG01000060">
    <property type="protein sequence ID" value="SES29603.1"/>
    <property type="molecule type" value="Genomic_DNA"/>
</dbReference>